<evidence type="ECO:0008006" key="3">
    <source>
        <dbReference type="Google" id="ProtNLM"/>
    </source>
</evidence>
<comment type="caution">
    <text evidence="1">The sequence shown here is derived from an EMBL/GenBank/DDBJ whole genome shotgun (WGS) entry which is preliminary data.</text>
</comment>
<sequence>MLHYPARDLLAICEALRRGIYPVKLSHVPRGPKILCPRCGWKWIARSSEDHAVADSSATHPEAMTADLQICHTCGLNAAPNLQGLASSCQNLQQMDQAFARLKERVSRPWRSSKPSAEPSVDPSAKFSVEESIQLRAKCGHFRVLVIGRANAGKTTLLKRVCDTIEDPEIYDPHGNKIDPKVIEASESRGEHDIENQLIFKSNQGFIFHDSRGFESGSAQETEKMKNFILGRGKTNTLADQLHAIWYCLPTNTNRPLLGAEKDFFNTFARGTVPVVVVFTKFDGLIDEKFAKLVNDGCPYEQAEEMAHLQATEHLGTDFKEPLQQFKFHPSDYVQMNDMREAITNCSELIAKTANVLNDETLQMMLVSVQQNNINLSIEYAVRRSMHETTIKEIIEWILLCFPHVWQRAKYVCTRPCVSAPWCAVVAAI</sequence>
<gene>
    <name evidence="1" type="ORF">C8F04DRAFT_1103279</name>
</gene>
<dbReference type="Gene3D" id="3.40.50.300">
    <property type="entry name" value="P-loop containing nucleotide triphosphate hydrolases"/>
    <property type="match status" value="1"/>
</dbReference>
<reference evidence="1" key="1">
    <citation type="submission" date="2023-03" db="EMBL/GenBank/DDBJ databases">
        <title>Massive genome expansion in bonnet fungi (Mycena s.s.) driven by repeated elements and novel gene families across ecological guilds.</title>
        <authorList>
            <consortium name="Lawrence Berkeley National Laboratory"/>
            <person name="Harder C.B."/>
            <person name="Miyauchi S."/>
            <person name="Viragh M."/>
            <person name="Kuo A."/>
            <person name="Thoen E."/>
            <person name="Andreopoulos B."/>
            <person name="Lu D."/>
            <person name="Skrede I."/>
            <person name="Drula E."/>
            <person name="Henrissat B."/>
            <person name="Morin E."/>
            <person name="Kohler A."/>
            <person name="Barry K."/>
            <person name="LaButti K."/>
            <person name="Morin E."/>
            <person name="Salamov A."/>
            <person name="Lipzen A."/>
            <person name="Mereny Z."/>
            <person name="Hegedus B."/>
            <person name="Baldrian P."/>
            <person name="Stursova M."/>
            <person name="Weitz H."/>
            <person name="Taylor A."/>
            <person name="Grigoriev I.V."/>
            <person name="Nagy L.G."/>
            <person name="Martin F."/>
            <person name="Kauserud H."/>
        </authorList>
    </citation>
    <scope>NUCLEOTIDE SEQUENCE</scope>
    <source>
        <strain evidence="1">CBHHK200</strain>
    </source>
</reference>
<proteinExistence type="predicted"/>
<organism evidence="1 2">
    <name type="scientific">Mycena alexandri</name>
    <dbReference type="NCBI Taxonomy" id="1745969"/>
    <lineage>
        <taxon>Eukaryota</taxon>
        <taxon>Fungi</taxon>
        <taxon>Dikarya</taxon>
        <taxon>Basidiomycota</taxon>
        <taxon>Agaricomycotina</taxon>
        <taxon>Agaricomycetes</taxon>
        <taxon>Agaricomycetidae</taxon>
        <taxon>Agaricales</taxon>
        <taxon>Marasmiineae</taxon>
        <taxon>Mycenaceae</taxon>
        <taxon>Mycena</taxon>
    </lineage>
</organism>
<dbReference type="CDD" id="cd00882">
    <property type="entry name" value="Ras_like_GTPase"/>
    <property type="match status" value="1"/>
</dbReference>
<evidence type="ECO:0000313" key="2">
    <source>
        <dbReference type="Proteomes" id="UP001218188"/>
    </source>
</evidence>
<name>A0AAD6SUD1_9AGAR</name>
<dbReference type="InterPro" id="IPR027417">
    <property type="entry name" value="P-loop_NTPase"/>
</dbReference>
<dbReference type="AlphaFoldDB" id="A0AAD6SUD1"/>
<dbReference type="SUPFAM" id="SSF52540">
    <property type="entry name" value="P-loop containing nucleoside triphosphate hydrolases"/>
    <property type="match status" value="1"/>
</dbReference>
<dbReference type="EMBL" id="JARJCM010000061">
    <property type="protein sequence ID" value="KAJ7033945.1"/>
    <property type="molecule type" value="Genomic_DNA"/>
</dbReference>
<dbReference type="Proteomes" id="UP001218188">
    <property type="component" value="Unassembled WGS sequence"/>
</dbReference>
<protein>
    <recommendedName>
        <fullName evidence="3">G domain-containing protein</fullName>
    </recommendedName>
</protein>
<keyword evidence="2" id="KW-1185">Reference proteome</keyword>
<evidence type="ECO:0000313" key="1">
    <source>
        <dbReference type="EMBL" id="KAJ7033945.1"/>
    </source>
</evidence>
<accession>A0AAD6SUD1</accession>